<protein>
    <submittedName>
        <fullName evidence="14">DgyrCDS2579</fullName>
    </submittedName>
</protein>
<evidence type="ECO:0000256" key="1">
    <source>
        <dbReference type="ARBA" id="ARBA00004141"/>
    </source>
</evidence>
<evidence type="ECO:0000256" key="5">
    <source>
        <dbReference type="ARBA" id="ARBA00022989"/>
    </source>
</evidence>
<keyword evidence="4 10" id="KW-0812">Transmembrane</keyword>
<comment type="subcellular location">
    <subcellularLocation>
        <location evidence="2">Cell membrane</location>
    </subcellularLocation>
    <subcellularLocation>
        <location evidence="1">Membrane</location>
        <topology evidence="1">Multi-pass membrane protein</topology>
    </subcellularLocation>
</comment>
<dbReference type="Gene3D" id="1.20.1070.10">
    <property type="entry name" value="Rhodopsin 7-helix transmembrane proteins"/>
    <property type="match status" value="2"/>
</dbReference>
<evidence type="ECO:0000256" key="10">
    <source>
        <dbReference type="SAM" id="Phobius"/>
    </source>
</evidence>
<comment type="caution">
    <text evidence="8">Lacks conserved residue(s) required for the propagation of feature annotation.</text>
</comment>
<evidence type="ECO:0000259" key="11">
    <source>
        <dbReference type="PROSITE" id="PS50026"/>
    </source>
</evidence>
<dbReference type="GO" id="GO:0005886">
    <property type="term" value="C:plasma membrane"/>
    <property type="evidence" value="ECO:0007669"/>
    <property type="project" value="UniProtKB-SubCell"/>
</dbReference>
<feature type="transmembrane region" description="Helical" evidence="10">
    <location>
        <begin position="2211"/>
        <end position="2232"/>
    </location>
</feature>
<evidence type="ECO:0000256" key="3">
    <source>
        <dbReference type="ARBA" id="ARBA00022475"/>
    </source>
</evidence>
<dbReference type="GO" id="GO:0004930">
    <property type="term" value="F:G protein-coupled receptor activity"/>
    <property type="evidence" value="ECO:0007669"/>
    <property type="project" value="InterPro"/>
</dbReference>
<keyword evidence="7 8" id="KW-1015">Disulfide bond</keyword>
<dbReference type="SMART" id="SM00303">
    <property type="entry name" value="GPS"/>
    <property type="match status" value="2"/>
</dbReference>
<gene>
    <name evidence="14" type="ORF">DGYR_LOCUS2405</name>
</gene>
<dbReference type="InterPro" id="IPR017981">
    <property type="entry name" value="GPCR_2-like_7TM"/>
</dbReference>
<dbReference type="SMART" id="SM00181">
    <property type="entry name" value="EGF"/>
    <property type="match status" value="4"/>
</dbReference>
<feature type="transmembrane region" description="Helical" evidence="10">
    <location>
        <begin position="2129"/>
        <end position="2151"/>
    </location>
</feature>
<feature type="domain" description="G-protein coupled receptors family 2 profile 2" evidence="13">
    <location>
        <begin position="2059"/>
        <end position="2180"/>
    </location>
</feature>
<name>A0A7I8VCP0_9ANNE</name>
<dbReference type="Gene3D" id="2.60.220.50">
    <property type="match status" value="2"/>
</dbReference>
<reference evidence="14 15" key="1">
    <citation type="submission" date="2020-08" db="EMBL/GenBank/DDBJ databases">
        <authorList>
            <person name="Hejnol A."/>
        </authorList>
    </citation>
    <scope>NUCLEOTIDE SEQUENCE [LARGE SCALE GENOMIC DNA]</scope>
</reference>
<feature type="transmembrane region" description="Helical" evidence="10">
    <location>
        <begin position="939"/>
        <end position="958"/>
    </location>
</feature>
<dbReference type="PROSITE" id="PS50261">
    <property type="entry name" value="G_PROTEIN_RECEP_F2_4"/>
    <property type="match status" value="2"/>
</dbReference>
<dbReference type="InterPro" id="IPR016186">
    <property type="entry name" value="C-type_lectin-like/link_sf"/>
</dbReference>
<dbReference type="PROSITE" id="PS01186">
    <property type="entry name" value="EGF_2"/>
    <property type="match status" value="2"/>
</dbReference>
<feature type="transmembrane region" description="Helical" evidence="10">
    <location>
        <begin position="2057"/>
        <end position="2082"/>
    </location>
</feature>
<dbReference type="InterPro" id="IPR000832">
    <property type="entry name" value="GPCR_2_secretin-like"/>
</dbReference>
<proteinExistence type="predicted"/>
<evidence type="ECO:0000256" key="2">
    <source>
        <dbReference type="ARBA" id="ARBA00004236"/>
    </source>
</evidence>
<keyword evidence="6 10" id="KW-0472">Membrane</keyword>
<organism evidence="14 15">
    <name type="scientific">Dimorphilus gyrociliatus</name>
    <dbReference type="NCBI Taxonomy" id="2664684"/>
    <lineage>
        <taxon>Eukaryota</taxon>
        <taxon>Metazoa</taxon>
        <taxon>Spiralia</taxon>
        <taxon>Lophotrochozoa</taxon>
        <taxon>Annelida</taxon>
        <taxon>Polychaeta</taxon>
        <taxon>Polychaeta incertae sedis</taxon>
        <taxon>Dinophilidae</taxon>
        <taxon>Dimorphilus</taxon>
    </lineage>
</organism>
<feature type="transmembrane region" description="Helical" evidence="10">
    <location>
        <begin position="902"/>
        <end position="927"/>
    </location>
</feature>
<feature type="disulfide bond" evidence="8">
    <location>
        <begin position="1129"/>
        <end position="1138"/>
    </location>
</feature>
<dbReference type="InterPro" id="IPR053066">
    <property type="entry name" value="ADGR_G7"/>
</dbReference>
<dbReference type="InterPro" id="IPR000742">
    <property type="entry name" value="EGF"/>
</dbReference>
<feature type="domain" description="EGF-like" evidence="11">
    <location>
        <begin position="107"/>
        <end position="145"/>
    </location>
</feature>
<dbReference type="GO" id="GO:0007166">
    <property type="term" value="P:cell surface receptor signaling pathway"/>
    <property type="evidence" value="ECO:0007669"/>
    <property type="project" value="InterPro"/>
</dbReference>
<dbReference type="PROSITE" id="PS50026">
    <property type="entry name" value="EGF_3"/>
    <property type="match status" value="4"/>
</dbReference>
<dbReference type="OrthoDB" id="10037534at2759"/>
<evidence type="ECO:0000259" key="12">
    <source>
        <dbReference type="PROSITE" id="PS50221"/>
    </source>
</evidence>
<dbReference type="InterPro" id="IPR016187">
    <property type="entry name" value="CTDL_fold"/>
</dbReference>
<feature type="disulfide bond" evidence="8">
    <location>
        <begin position="135"/>
        <end position="144"/>
    </location>
</feature>
<evidence type="ECO:0000259" key="13">
    <source>
        <dbReference type="PROSITE" id="PS50261"/>
    </source>
</evidence>
<feature type="domain" description="EGF-like" evidence="11">
    <location>
        <begin position="1102"/>
        <end position="1139"/>
    </location>
</feature>
<evidence type="ECO:0000256" key="8">
    <source>
        <dbReference type="PROSITE-ProRule" id="PRU00076"/>
    </source>
</evidence>
<dbReference type="Pfam" id="PF01825">
    <property type="entry name" value="GPS"/>
    <property type="match status" value="1"/>
</dbReference>
<dbReference type="SUPFAM" id="SSF56436">
    <property type="entry name" value="C-type lectin-like"/>
    <property type="match status" value="1"/>
</dbReference>
<dbReference type="InterPro" id="IPR057244">
    <property type="entry name" value="GAIN_B"/>
</dbReference>
<feature type="disulfide bond" evidence="8">
    <location>
        <begin position="53"/>
        <end position="62"/>
    </location>
</feature>
<dbReference type="Gene3D" id="2.10.25.10">
    <property type="entry name" value="Laminin"/>
    <property type="match status" value="3"/>
</dbReference>
<dbReference type="PROSITE" id="PS00022">
    <property type="entry name" value="EGF_1"/>
    <property type="match status" value="3"/>
</dbReference>
<feature type="domain" description="G-protein coupled receptors family 2 profile 2" evidence="13">
    <location>
        <begin position="903"/>
        <end position="1077"/>
    </location>
</feature>
<accession>A0A7I8VCP0</accession>
<dbReference type="SUPFAM" id="SSF57196">
    <property type="entry name" value="EGF/Laminin"/>
    <property type="match status" value="2"/>
</dbReference>
<dbReference type="Gene3D" id="3.10.100.10">
    <property type="entry name" value="Mannose-Binding Protein A, subunit A"/>
    <property type="match status" value="1"/>
</dbReference>
<comment type="caution">
    <text evidence="14">The sequence shown here is derived from an EMBL/GenBank/DDBJ whole genome shotgun (WGS) entry which is preliminary data.</text>
</comment>
<dbReference type="InterPro" id="IPR000203">
    <property type="entry name" value="GPS"/>
</dbReference>
<evidence type="ECO:0000256" key="9">
    <source>
        <dbReference type="SAM" id="MobiDB-lite"/>
    </source>
</evidence>
<dbReference type="PANTHER" id="PTHR47767">
    <property type="entry name" value="ADHESION G PROTEIN-COUPLED RECEPTOR G7"/>
    <property type="match status" value="1"/>
</dbReference>
<evidence type="ECO:0000256" key="7">
    <source>
        <dbReference type="ARBA" id="ARBA00023157"/>
    </source>
</evidence>
<evidence type="ECO:0000313" key="14">
    <source>
        <dbReference type="EMBL" id="CAD5113407.1"/>
    </source>
</evidence>
<dbReference type="PRINTS" id="PR00249">
    <property type="entry name" value="GPCRSECRETIN"/>
</dbReference>
<keyword evidence="15" id="KW-1185">Reference proteome</keyword>
<feature type="transmembrane region" description="Helical" evidence="10">
    <location>
        <begin position="2094"/>
        <end position="2114"/>
    </location>
</feature>
<dbReference type="Proteomes" id="UP000549394">
    <property type="component" value="Unassembled WGS sequence"/>
</dbReference>
<dbReference type="CDD" id="cd00054">
    <property type="entry name" value="EGF_CA"/>
    <property type="match status" value="2"/>
</dbReference>
<keyword evidence="8" id="KW-0245">EGF-like domain</keyword>
<dbReference type="InterPro" id="IPR046338">
    <property type="entry name" value="GAIN_dom_sf"/>
</dbReference>
<feature type="transmembrane region" description="Helical" evidence="10">
    <location>
        <begin position="1006"/>
        <end position="1029"/>
    </location>
</feature>
<sequence>MGGHIPISNSVYNSKILHRVILIKQTSVGCGLNSPCRNGGICEIKNYRRLCKCPLGFYGKYCELLLEYDSCSSNPCGSNGECIRLIKGISPIYICKCASGIFGGPCPKRACLNTSLCKPNGICLELPGGTYQCQCHEGYGGVDCSITFGTGLPPLSEVYGSLPSKYSTKSPMVPQKSSLTCPVCRTTKLCNSSIRYANNCVSCVSEISLNGSKAIINKLKCSREKCEYYINCIDSKCETIKMCCSSRSCNLMMKCSPNTYSGFCRKHCHCKTSCGDLTGECETPECKKDFYGRSCDILHREIKFWLYTPQQMSKTTERSYSTPWIKDTEKQLKLCYNSDFRGKWEQTECHKKLSVVCEKKPNYNINPEIQIKRYRKPTTSDFGIECSFEDLSLKASVFWKKDNQLYRFRNNADRIDVEDIITQSKNYIERILDQFEAFSLGERITEKLKYLLKNNEYFPFIDQSFNINIDLKKFRVDQSTIIENEIYVNFFDDEFNKNLTFIKETLKYGFNKFIDNIYSFNLLENTDKVTLMRLAESDECQEIVIQNSTLDYSAKFSEAKIGTFSKTTAQCADGSPLGTAICLKIDSEYPTFKNIKWKSKRDCYPEQLNITLQLSKVSKMSQSLTNQSDSGQITHMTKTIIKNQNLSSTDISYVGEILENLQTTKRGVEKQSITDVVEIANELLKAPAEQIMKAQMTTKSSSKVIKAIEKVCHNWRGSTKAKIFTPRISVEVWQGRQVPFNSFLIKNMTDDHLLRNESFIMDNLPDYRLLNDTAAGIFFESSLNFSDEIRIVTSVFSNTKLFWRNATQIPIGKVISASITDKKLRNLDPPISTVFQPDNKIDKLQEDRLKCVFWDEKVENWSGDGCYFDQTINGRIFCKCDHFTNFAVLMDIERNGASDDEALSYISIIGISLSIAGLGFIIVSFIVFRSFSKNKPQILRFNLSLSLIAVNIIFLVGIKRTENDTACIAISGLLYYFLLTSFLWMLAEGVLAFINFVRIFDNYTPNFLIVAAICCWLLPGIPITVLAVIDKSLFLGFDDLCWLSETPFYYGFVLPVGLIILINLIFLTLTLKNLCKRPEAANGINKNKSSKVYTSAKKLSTLKDSCDDRSCLNGGTCVMTKTKERICQCPPTFTGKSCEIFEQTFPTCETFQYPITNSNTGKKYCLLLDPSIALVITILFYDIQNDSFTDNWIFGNTFEDAKRRCEKTGGWMFSLKNYLSFSKDVSTIFENKVAIPSNFEIWNGFEKIQSSIYSLSEYPIYYGKISDNDQTLANYDNVKICSTLNSLSSSFTLAAGYCKETLSFVCEKPQMTIDDLDLHINVTFCPKGWYYSHWYRKCFMYSLQTVTFNEAERKCHEQASNLTRPTSKIYNLLLYHISLIEETKRKCATINSQCKYGIRCKFTSEKNISKCECSANPICLASKPKLDRQFCGPTDKNCTANGCQDGWYGEKCDIFYEPSNIWIGIKANDESLDAGGLTNPESFTIETKGQGPCLSTSSSGTWKGNSCSENLTYICEMEPKYDLKVKIKKSYMKRRDDMGLECEVPFEGKEFLKGVYWKTLHGYHRFEPDETRVSINQMITEMTERNELDIVDELIVEGQYTCIANYGPFSIQSEPVSVSFTYLNLELYLKLPKLVLNKLSQQLSKIITANLNRYFQNTSLFQLASDVLTIAKLEDTFNGSVIIYNTLKVFQKSRSYILTDEFILSQLRNRLNEMIDTNSLFNNANQITPVEILSFSFKGECEEVITEHPEGFKVKFNRVKVNHQSTTTRLCLDGKPIGTCNCTKENYKYSCKENLDFRRKQDCYPTSTNNSVETDTLLKLSLMKISKSNIDELLNKSKDIVQRIDLNKQDYIYTSLILENIALSLIKLNPKQIVKITEIANEVLKTPFRIIDEAQKTANSSSIMTNSIGSLAENAEIDKQQLKIVTPRILMLIADTQNNKSSFLNNSISGVYFDSDLFSNLSRRFFMAIYASSKFFQNNDTVYPIGNVIKASLANVKIINLDPPITTVFKPYSKYETPKEDQLKCVFWDKIISDWSTEGCFFETINNGRIFCQYSPVFLSIITKVGLILSSCGLFFIVLSFVMFNLKSKTLPEIFRFNLSISLIIVNLLFLFGINKTEDNNVCIAITALLYYFLLVSFAWMLAEGILAFIRFVKVFEKKSRNWALKVIFCCWFIPSIPIICIGAIDKDTFRGYKEIPQQANQQKKFSKVFFLLRSFLFFTFLMGLTWIFGFLGHKDAKMAFQTITTTKCSEPIDEEEGYEDLIFDKSSPHNNQTYYPLPRKRNKTTDKDQGPTENIYYVYPDIHADQNVTYKDGPIYDNIT</sequence>
<keyword evidence="5 10" id="KW-1133">Transmembrane helix</keyword>
<evidence type="ECO:0000313" key="15">
    <source>
        <dbReference type="Proteomes" id="UP000549394"/>
    </source>
</evidence>
<feature type="region of interest" description="Disordered" evidence="9">
    <location>
        <begin position="2264"/>
        <end position="2292"/>
    </location>
</feature>
<dbReference type="PANTHER" id="PTHR47767:SF1">
    <property type="entry name" value="ADHESION G PROTEIN-COUPLED RECEPTOR G7"/>
    <property type="match status" value="1"/>
</dbReference>
<evidence type="ECO:0000256" key="6">
    <source>
        <dbReference type="ARBA" id="ARBA00023136"/>
    </source>
</evidence>
<feature type="transmembrane region" description="Helical" evidence="10">
    <location>
        <begin position="2163"/>
        <end position="2185"/>
    </location>
</feature>
<feature type="transmembrane region" description="Helical" evidence="10">
    <location>
        <begin position="973"/>
        <end position="994"/>
    </location>
</feature>
<feature type="domain" description="GAIN-B" evidence="12">
    <location>
        <begin position="740"/>
        <end position="896"/>
    </location>
</feature>
<feature type="domain" description="EGF-like" evidence="11">
    <location>
        <begin position="26"/>
        <end position="63"/>
    </location>
</feature>
<dbReference type="PROSITE" id="PS50221">
    <property type="entry name" value="GAIN_B"/>
    <property type="match status" value="1"/>
</dbReference>
<feature type="domain" description="EGF-like" evidence="11">
    <location>
        <begin position="67"/>
        <end position="104"/>
    </location>
</feature>
<keyword evidence="3" id="KW-1003">Cell membrane</keyword>
<feature type="transmembrane region" description="Helical" evidence="10">
    <location>
        <begin position="1164"/>
        <end position="1181"/>
    </location>
</feature>
<dbReference type="EMBL" id="CAJFCJ010000003">
    <property type="protein sequence ID" value="CAD5113407.1"/>
    <property type="molecule type" value="Genomic_DNA"/>
</dbReference>
<dbReference type="Pfam" id="PF00002">
    <property type="entry name" value="7tm_2"/>
    <property type="match status" value="2"/>
</dbReference>
<feature type="transmembrane region" description="Helical" evidence="10">
    <location>
        <begin position="1049"/>
        <end position="1069"/>
    </location>
</feature>
<evidence type="ECO:0000256" key="4">
    <source>
        <dbReference type="ARBA" id="ARBA00022692"/>
    </source>
</evidence>